<evidence type="ECO:0000256" key="2">
    <source>
        <dbReference type="ARBA" id="ARBA00023125"/>
    </source>
</evidence>
<dbReference type="SMART" id="SM00448">
    <property type="entry name" value="REC"/>
    <property type="match status" value="1"/>
</dbReference>
<dbReference type="InterPro" id="IPR039420">
    <property type="entry name" value="WalR-like"/>
</dbReference>
<dbReference type="AlphaFoldDB" id="A0A4U5JTI0"/>
<keyword evidence="2" id="KW-0238">DNA-binding</keyword>
<accession>A0A4U5JTI0</accession>
<feature type="domain" description="Response regulatory" evidence="5">
    <location>
        <begin position="5"/>
        <end position="126"/>
    </location>
</feature>
<evidence type="ECO:0000256" key="3">
    <source>
        <dbReference type="PROSITE-ProRule" id="PRU00169"/>
    </source>
</evidence>
<protein>
    <submittedName>
        <fullName evidence="6">Response regulator transcription factor</fullName>
    </submittedName>
</protein>
<dbReference type="PANTHER" id="PTHR43214">
    <property type="entry name" value="TWO-COMPONENT RESPONSE REGULATOR"/>
    <property type="match status" value="1"/>
</dbReference>
<dbReference type="Proteomes" id="UP000308707">
    <property type="component" value="Unassembled WGS sequence"/>
</dbReference>
<dbReference type="SUPFAM" id="SSF52172">
    <property type="entry name" value="CheY-like"/>
    <property type="match status" value="1"/>
</dbReference>
<dbReference type="GO" id="GO:0000160">
    <property type="term" value="P:phosphorelay signal transduction system"/>
    <property type="evidence" value="ECO:0007669"/>
    <property type="project" value="InterPro"/>
</dbReference>
<sequence length="212" mass="23113">MNALRIVLADDHAVVLAGVRAVLERAEPPIEIVGAAQGAEELIALLDRVPCDVLVTDFSMPSPSDHGQDGLRMLQTIRRTHPLLRVVVLTMLDNPSILRAIREMAHGLISKRSDLRELPAAVAVVGAGRSYLSPILQAALESESGRPETALTARETEVIRLFADGHSVSDIARRLNRSVKTISHQKADAMRKLGIDNHSQLYAYARDHGLKS</sequence>
<proteinExistence type="predicted"/>
<evidence type="ECO:0000259" key="5">
    <source>
        <dbReference type="PROSITE" id="PS50110"/>
    </source>
</evidence>
<comment type="caution">
    <text evidence="6">The sequence shown here is derived from an EMBL/GenBank/DDBJ whole genome shotgun (WGS) entry which is preliminary data.</text>
</comment>
<dbReference type="EMBL" id="SZUA01000001">
    <property type="protein sequence ID" value="TKR32785.1"/>
    <property type="molecule type" value="Genomic_DNA"/>
</dbReference>
<dbReference type="InterPro" id="IPR011006">
    <property type="entry name" value="CheY-like_superfamily"/>
</dbReference>
<keyword evidence="7" id="KW-1185">Reference proteome</keyword>
<keyword evidence="1 3" id="KW-0597">Phosphoprotein</keyword>
<evidence type="ECO:0000313" key="6">
    <source>
        <dbReference type="EMBL" id="TKR32785.1"/>
    </source>
</evidence>
<evidence type="ECO:0000256" key="1">
    <source>
        <dbReference type="ARBA" id="ARBA00022553"/>
    </source>
</evidence>
<evidence type="ECO:0000259" key="4">
    <source>
        <dbReference type="PROSITE" id="PS50043"/>
    </source>
</evidence>
<dbReference type="OrthoDB" id="4313922at2"/>
<organism evidence="6 7">
    <name type="scientific">Luteimonas gilva</name>
    <dbReference type="NCBI Taxonomy" id="2572684"/>
    <lineage>
        <taxon>Bacteria</taxon>
        <taxon>Pseudomonadati</taxon>
        <taxon>Pseudomonadota</taxon>
        <taxon>Gammaproteobacteria</taxon>
        <taxon>Lysobacterales</taxon>
        <taxon>Lysobacteraceae</taxon>
        <taxon>Luteimonas</taxon>
    </lineage>
</organism>
<dbReference type="PROSITE" id="PS50110">
    <property type="entry name" value="RESPONSE_REGULATORY"/>
    <property type="match status" value="1"/>
</dbReference>
<evidence type="ECO:0000313" key="7">
    <source>
        <dbReference type="Proteomes" id="UP000308707"/>
    </source>
</evidence>
<dbReference type="SMART" id="SM00421">
    <property type="entry name" value="HTH_LUXR"/>
    <property type="match status" value="1"/>
</dbReference>
<dbReference type="SUPFAM" id="SSF46894">
    <property type="entry name" value="C-terminal effector domain of the bipartite response regulators"/>
    <property type="match status" value="1"/>
</dbReference>
<dbReference type="InterPro" id="IPR001789">
    <property type="entry name" value="Sig_transdc_resp-reg_receiver"/>
</dbReference>
<feature type="domain" description="HTH luxR-type" evidence="4">
    <location>
        <begin position="144"/>
        <end position="209"/>
    </location>
</feature>
<dbReference type="GO" id="GO:0003677">
    <property type="term" value="F:DNA binding"/>
    <property type="evidence" value="ECO:0007669"/>
    <property type="project" value="UniProtKB-KW"/>
</dbReference>
<dbReference type="InterPro" id="IPR000792">
    <property type="entry name" value="Tscrpt_reg_LuxR_C"/>
</dbReference>
<dbReference type="Pfam" id="PF00072">
    <property type="entry name" value="Response_reg"/>
    <property type="match status" value="1"/>
</dbReference>
<dbReference type="InterPro" id="IPR058245">
    <property type="entry name" value="NreC/VraR/RcsB-like_REC"/>
</dbReference>
<dbReference type="PANTHER" id="PTHR43214:SF17">
    <property type="entry name" value="TRANSCRIPTIONAL REGULATORY PROTEIN RCSB"/>
    <property type="match status" value="1"/>
</dbReference>
<feature type="modified residue" description="4-aspartylphosphate" evidence="3">
    <location>
        <position position="57"/>
    </location>
</feature>
<dbReference type="RefSeq" id="WP_137264994.1">
    <property type="nucleotide sequence ID" value="NZ_SZUA01000001.1"/>
</dbReference>
<dbReference type="Pfam" id="PF00196">
    <property type="entry name" value="GerE"/>
    <property type="match status" value="1"/>
</dbReference>
<name>A0A4U5JTI0_9GAMM</name>
<dbReference type="CDD" id="cd06170">
    <property type="entry name" value="LuxR_C_like"/>
    <property type="match status" value="1"/>
</dbReference>
<dbReference type="GO" id="GO:0006355">
    <property type="term" value="P:regulation of DNA-templated transcription"/>
    <property type="evidence" value="ECO:0007669"/>
    <property type="project" value="InterPro"/>
</dbReference>
<dbReference type="Gene3D" id="3.40.50.2300">
    <property type="match status" value="1"/>
</dbReference>
<dbReference type="CDD" id="cd17535">
    <property type="entry name" value="REC_NarL-like"/>
    <property type="match status" value="1"/>
</dbReference>
<dbReference type="PROSITE" id="PS50043">
    <property type="entry name" value="HTH_LUXR_2"/>
    <property type="match status" value="1"/>
</dbReference>
<gene>
    <name evidence="6" type="ORF">FCE95_00160</name>
</gene>
<dbReference type="PRINTS" id="PR00038">
    <property type="entry name" value="HTHLUXR"/>
</dbReference>
<reference evidence="6 7" key="1">
    <citation type="submission" date="2019-04" db="EMBL/GenBank/DDBJ databases">
        <title>Reference strain of H23.</title>
        <authorList>
            <person name="Luo X."/>
        </authorList>
    </citation>
    <scope>NUCLEOTIDE SEQUENCE [LARGE SCALE GENOMIC DNA]</scope>
    <source>
        <strain evidence="6 7">H23</strain>
    </source>
</reference>
<dbReference type="InterPro" id="IPR016032">
    <property type="entry name" value="Sig_transdc_resp-reg_C-effctor"/>
</dbReference>